<dbReference type="AlphaFoldDB" id="A0A3L6F017"/>
<dbReference type="CDD" id="cd00010">
    <property type="entry name" value="AAI_LTSS"/>
    <property type="match status" value="1"/>
</dbReference>
<dbReference type="Gene3D" id="1.10.110.10">
    <property type="entry name" value="Plant lipid-transfer and hydrophobic proteins"/>
    <property type="match status" value="1"/>
</dbReference>
<protein>
    <recommendedName>
        <fullName evidence="1">Bifunctional inhibitor/plant lipid transfer protein/seed storage helical domain-containing protein</fullName>
    </recommendedName>
</protein>
<organism evidence="2 3">
    <name type="scientific">Zea mays</name>
    <name type="common">Maize</name>
    <dbReference type="NCBI Taxonomy" id="4577"/>
    <lineage>
        <taxon>Eukaryota</taxon>
        <taxon>Viridiplantae</taxon>
        <taxon>Streptophyta</taxon>
        <taxon>Embryophyta</taxon>
        <taxon>Tracheophyta</taxon>
        <taxon>Spermatophyta</taxon>
        <taxon>Magnoliopsida</taxon>
        <taxon>Liliopsida</taxon>
        <taxon>Poales</taxon>
        <taxon>Poaceae</taxon>
        <taxon>PACMAD clade</taxon>
        <taxon>Panicoideae</taxon>
        <taxon>Andropogonodae</taxon>
        <taxon>Andropogoneae</taxon>
        <taxon>Tripsacinae</taxon>
        <taxon>Zea</taxon>
    </lineage>
</organism>
<evidence type="ECO:0000313" key="3">
    <source>
        <dbReference type="Proteomes" id="UP000251960"/>
    </source>
</evidence>
<dbReference type="EMBL" id="NCVQ01000005">
    <property type="protein sequence ID" value="PWZ26425.1"/>
    <property type="molecule type" value="Genomic_DNA"/>
</dbReference>
<sequence length="67" mass="6962">MLAGLDECDSFIYGGTPAPSPACCVAYEAAFYTDPFCLSYVADGTYGHATGYVVDVAHALQIPGFCG</sequence>
<gene>
    <name evidence="2" type="ORF">Zm00014a_006417</name>
</gene>
<dbReference type="Proteomes" id="UP000251960">
    <property type="component" value="Chromosome 4"/>
</dbReference>
<name>A0A3L6F017_MAIZE</name>
<dbReference type="InterPro" id="IPR016140">
    <property type="entry name" value="Bifunc_inhib/LTP/seed_store"/>
</dbReference>
<evidence type="ECO:0000313" key="2">
    <source>
        <dbReference type="EMBL" id="PWZ26425.1"/>
    </source>
</evidence>
<dbReference type="SUPFAM" id="SSF47699">
    <property type="entry name" value="Bifunctional inhibitor/lipid-transfer protein/seed storage 2S albumin"/>
    <property type="match status" value="1"/>
</dbReference>
<evidence type="ECO:0000259" key="1">
    <source>
        <dbReference type="Pfam" id="PF14368"/>
    </source>
</evidence>
<dbReference type="Pfam" id="PF14368">
    <property type="entry name" value="LTP_2"/>
    <property type="match status" value="1"/>
</dbReference>
<proteinExistence type="predicted"/>
<feature type="domain" description="Bifunctional inhibitor/plant lipid transfer protein/seed storage helical" evidence="1">
    <location>
        <begin position="4"/>
        <end position="67"/>
    </location>
</feature>
<dbReference type="InterPro" id="IPR036312">
    <property type="entry name" value="Bifun_inhib/LTP/seed_sf"/>
</dbReference>
<comment type="caution">
    <text evidence="2">The sequence shown here is derived from an EMBL/GenBank/DDBJ whole genome shotgun (WGS) entry which is preliminary data.</text>
</comment>
<accession>A0A3L6F017</accession>
<reference evidence="2 3" key="1">
    <citation type="journal article" date="2018" name="Nat. Genet.">
        <title>Extensive intraspecific gene order and gene structural variations between Mo17 and other maize genomes.</title>
        <authorList>
            <person name="Sun S."/>
            <person name="Zhou Y."/>
            <person name="Chen J."/>
            <person name="Shi J."/>
            <person name="Zhao H."/>
            <person name="Zhao H."/>
            <person name="Song W."/>
            <person name="Zhang M."/>
            <person name="Cui Y."/>
            <person name="Dong X."/>
            <person name="Liu H."/>
            <person name="Ma X."/>
            <person name="Jiao Y."/>
            <person name="Wang B."/>
            <person name="Wei X."/>
            <person name="Stein J.C."/>
            <person name="Glaubitz J.C."/>
            <person name="Lu F."/>
            <person name="Yu G."/>
            <person name="Liang C."/>
            <person name="Fengler K."/>
            <person name="Li B."/>
            <person name="Rafalski A."/>
            <person name="Schnable P.S."/>
            <person name="Ware D.H."/>
            <person name="Buckler E.S."/>
            <person name="Lai J."/>
        </authorList>
    </citation>
    <scope>NUCLEOTIDE SEQUENCE [LARGE SCALE GENOMIC DNA]</scope>
    <source>
        <strain evidence="3">cv. Missouri 17</strain>
        <tissue evidence="2">Seedling</tissue>
    </source>
</reference>